<feature type="transmembrane region" description="Helical" evidence="1">
    <location>
        <begin position="54"/>
        <end position="77"/>
    </location>
</feature>
<feature type="transmembrane region" description="Helical" evidence="1">
    <location>
        <begin position="118"/>
        <end position="136"/>
    </location>
</feature>
<dbReference type="EMBL" id="ACLR01000069">
    <property type="protein sequence ID" value="EEK17381.1"/>
    <property type="molecule type" value="Genomic_DNA"/>
</dbReference>
<gene>
    <name evidence="2" type="ORF">PORUE0001_0014</name>
</gene>
<dbReference type="Proteomes" id="UP000003303">
    <property type="component" value="Unassembled WGS sequence"/>
</dbReference>
<dbReference type="RefSeq" id="WP_007364812.1">
    <property type="nucleotide sequence ID" value="NZ_ACLR01000069.1"/>
</dbReference>
<protein>
    <recommendedName>
        <fullName evidence="4">DUF4293 family protein</fullName>
    </recommendedName>
</protein>
<dbReference type="OrthoDB" id="594989at2"/>
<evidence type="ECO:0000313" key="2">
    <source>
        <dbReference type="EMBL" id="EEK17381.1"/>
    </source>
</evidence>
<accession>C2MA64</accession>
<evidence type="ECO:0000256" key="1">
    <source>
        <dbReference type="SAM" id="Phobius"/>
    </source>
</evidence>
<evidence type="ECO:0000313" key="3">
    <source>
        <dbReference type="Proteomes" id="UP000003303"/>
    </source>
</evidence>
<sequence>MWQRIQTLYLFISGVTSTLLLLVTLFTVNPSGQEVLYTANFTGLIVSGWTSIKYFNLVTFVLTSLVTILSFATIFLYKWRKLQIRLTIIGLLLMVAAIVAFAYMLWQQADLLQATTKMQGWIVLPVISLLCLYMAMRNIIKDDILVRASNRLR</sequence>
<dbReference type="AlphaFoldDB" id="C2MA64"/>
<keyword evidence="3" id="KW-1185">Reference proteome</keyword>
<feature type="transmembrane region" description="Helical" evidence="1">
    <location>
        <begin position="84"/>
        <end position="106"/>
    </location>
</feature>
<keyword evidence="1" id="KW-0472">Membrane</keyword>
<keyword evidence="1" id="KW-1133">Transmembrane helix</keyword>
<dbReference type="Pfam" id="PF14126">
    <property type="entry name" value="DUF4293"/>
    <property type="match status" value="1"/>
</dbReference>
<proteinExistence type="predicted"/>
<dbReference type="InterPro" id="IPR025635">
    <property type="entry name" value="DUF4293"/>
</dbReference>
<evidence type="ECO:0008006" key="4">
    <source>
        <dbReference type="Google" id="ProtNLM"/>
    </source>
</evidence>
<comment type="caution">
    <text evidence="2">The sequence shown here is derived from an EMBL/GenBank/DDBJ whole genome shotgun (WGS) entry which is preliminary data.</text>
</comment>
<organism evidence="2 3">
    <name type="scientific">Porphyromonas uenonis 60-3</name>
    <dbReference type="NCBI Taxonomy" id="596327"/>
    <lineage>
        <taxon>Bacteria</taxon>
        <taxon>Pseudomonadati</taxon>
        <taxon>Bacteroidota</taxon>
        <taxon>Bacteroidia</taxon>
        <taxon>Bacteroidales</taxon>
        <taxon>Porphyromonadaceae</taxon>
        <taxon>Porphyromonas</taxon>
    </lineage>
</organism>
<name>C2MA64_9PORP</name>
<keyword evidence="1" id="KW-0812">Transmembrane</keyword>
<feature type="transmembrane region" description="Helical" evidence="1">
    <location>
        <begin position="7"/>
        <end position="28"/>
    </location>
</feature>
<dbReference type="STRING" id="596327.PORUE0001_0014"/>
<reference evidence="2 3" key="1">
    <citation type="submission" date="2009-04" db="EMBL/GenBank/DDBJ databases">
        <authorList>
            <person name="Sebastian Y."/>
            <person name="Madupu R."/>
            <person name="Durkin A.S."/>
            <person name="Torralba M."/>
            <person name="Methe B."/>
            <person name="Sutton G.G."/>
            <person name="Strausberg R.L."/>
            <person name="Nelson K.E."/>
        </authorList>
    </citation>
    <scope>NUCLEOTIDE SEQUENCE [LARGE SCALE GENOMIC DNA]</scope>
    <source>
        <strain evidence="2 3">60-3</strain>
    </source>
</reference>